<dbReference type="AlphaFoldDB" id="A0A401ZWJ5"/>
<comment type="caution">
    <text evidence="1">The sequence shown here is derived from an EMBL/GenBank/DDBJ whole genome shotgun (WGS) entry which is preliminary data.</text>
</comment>
<dbReference type="InterPro" id="IPR032710">
    <property type="entry name" value="NTF2-like_dom_sf"/>
</dbReference>
<evidence type="ECO:0000313" key="2">
    <source>
        <dbReference type="Proteomes" id="UP000287352"/>
    </source>
</evidence>
<dbReference type="EMBL" id="BIFR01000001">
    <property type="protein sequence ID" value="GCE11243.1"/>
    <property type="molecule type" value="Genomic_DNA"/>
</dbReference>
<evidence type="ECO:0008006" key="3">
    <source>
        <dbReference type="Google" id="ProtNLM"/>
    </source>
</evidence>
<dbReference type="Gene3D" id="3.10.450.50">
    <property type="match status" value="1"/>
</dbReference>
<proteinExistence type="predicted"/>
<sequence length="151" mass="16124">MRAIETVKTLMVSLQSGDLELAAKHLSDTFTLSGFAPRPLNRGEALALQSELLRAMPDFAYNIREIRADGEGVGAFVGITGTHTGELSLPMFGLPTIRATDIVVTLPQTSVSYRVHDEQVVEMVVDAIAGGGISGLLQQIGSELPRIGHEP</sequence>
<dbReference type="RefSeq" id="WP_126578972.1">
    <property type="nucleotide sequence ID" value="NZ_BIFR01000001.1"/>
</dbReference>
<keyword evidence="2" id="KW-1185">Reference proteome</keyword>
<organism evidence="1 2">
    <name type="scientific">Tengunoibacter tsumagoiensis</name>
    <dbReference type="NCBI Taxonomy" id="2014871"/>
    <lineage>
        <taxon>Bacteria</taxon>
        <taxon>Bacillati</taxon>
        <taxon>Chloroflexota</taxon>
        <taxon>Ktedonobacteria</taxon>
        <taxon>Ktedonobacterales</taxon>
        <taxon>Dictyobacteraceae</taxon>
        <taxon>Tengunoibacter</taxon>
    </lineage>
</organism>
<dbReference type="SUPFAM" id="SSF54427">
    <property type="entry name" value="NTF2-like"/>
    <property type="match status" value="1"/>
</dbReference>
<accession>A0A401ZWJ5</accession>
<dbReference type="OrthoDB" id="162502at2"/>
<protein>
    <recommendedName>
        <fullName evidence="3">SnoaL-like domain-containing protein</fullName>
    </recommendedName>
</protein>
<evidence type="ECO:0000313" key="1">
    <source>
        <dbReference type="EMBL" id="GCE11243.1"/>
    </source>
</evidence>
<name>A0A401ZWJ5_9CHLR</name>
<dbReference type="Proteomes" id="UP000287352">
    <property type="component" value="Unassembled WGS sequence"/>
</dbReference>
<gene>
    <name evidence="1" type="ORF">KTT_11020</name>
</gene>
<reference evidence="2" key="1">
    <citation type="submission" date="2018-12" db="EMBL/GenBank/DDBJ databases">
        <title>Tengunoibacter tsumagoiensis gen. nov., sp. nov., Dictyobacter kobayashii sp. nov., D. alpinus sp. nov., and D. joshuensis sp. nov. and description of Dictyobacteraceae fam. nov. within the order Ktedonobacterales isolated from Tengu-no-mugimeshi.</title>
        <authorList>
            <person name="Wang C.M."/>
            <person name="Zheng Y."/>
            <person name="Sakai Y."/>
            <person name="Toyoda A."/>
            <person name="Minakuchi Y."/>
            <person name="Abe K."/>
            <person name="Yokota A."/>
            <person name="Yabe S."/>
        </authorList>
    </citation>
    <scope>NUCLEOTIDE SEQUENCE [LARGE SCALE GENOMIC DNA]</scope>
    <source>
        <strain evidence="2">Uno3</strain>
    </source>
</reference>